<dbReference type="Proteomes" id="UP000000329">
    <property type="component" value="Chromosome"/>
</dbReference>
<evidence type="ECO:0000313" key="5">
    <source>
        <dbReference type="Proteomes" id="UP000000329"/>
    </source>
</evidence>
<dbReference type="STRING" id="757424.Hsero_0789"/>
<protein>
    <submittedName>
        <fullName evidence="4">Type III secretion HrpQ protein</fullName>
    </submittedName>
</protein>
<proteinExistence type="predicted"/>
<evidence type="ECO:0000313" key="4">
    <source>
        <dbReference type="EMBL" id="ADJ62308.1"/>
    </source>
</evidence>
<dbReference type="KEGG" id="hse:Hsero_0789"/>
<dbReference type="Gene3D" id="2.60.200.20">
    <property type="match status" value="1"/>
</dbReference>
<evidence type="ECO:0000259" key="2">
    <source>
        <dbReference type="Pfam" id="PF16697"/>
    </source>
</evidence>
<organism evidence="4 5">
    <name type="scientific">Herbaspirillum seropedicae (strain SmR1)</name>
    <dbReference type="NCBI Taxonomy" id="757424"/>
    <lineage>
        <taxon>Bacteria</taxon>
        <taxon>Pseudomonadati</taxon>
        <taxon>Pseudomonadota</taxon>
        <taxon>Betaproteobacteria</taxon>
        <taxon>Burkholderiales</taxon>
        <taxon>Oxalobacteraceae</taxon>
        <taxon>Herbaspirillum</taxon>
    </lineage>
</organism>
<feature type="domain" description="YscD-like Bon-like" evidence="3">
    <location>
        <begin position="221"/>
        <end position="280"/>
    </location>
</feature>
<gene>
    <name evidence="4" type="primary">hrpQ</name>
    <name evidence="4" type="ordered locus">Hsero_0789</name>
</gene>
<feature type="compositionally biased region" description="Low complexity" evidence="1">
    <location>
        <begin position="143"/>
        <end position="156"/>
    </location>
</feature>
<sequence length="344" mass="37387">MQELRILNGYHRGATLPLADSGERILGAEEDADVVLADPGIAGQHARLALTPEGWTLTAMDGCLRRADSNRPESALQLAFGELARADRIWLTVVDQDAPWTDPPPEPVDTPHSSGDQEGPPADQETAYSDALPLPATDEDEPQQQAPAPTPDDATAAEPALARRGRGYRMVLLPFFMATALTGAAAYALSSHPAPADEQARARAEELKRLAALPRKLPAAELEAALRKRLAEVDLLSRMTLDLREGAWTLRGAMGEDDAERLQRMLRDFAKAYVIDFPIDVKIGSPESMLPFRIVQVLNGSDPSIVTDDGRRLYVGDEYRGVRLAAVAGNQIRFTGKQALNVSW</sequence>
<evidence type="ECO:0000256" key="1">
    <source>
        <dbReference type="SAM" id="MobiDB-lite"/>
    </source>
</evidence>
<feature type="domain" description="YscD cytoplasmic" evidence="2">
    <location>
        <begin position="5"/>
        <end position="93"/>
    </location>
</feature>
<accession>D8IZI8</accession>
<dbReference type="InterPro" id="IPR053946">
    <property type="entry name" value="YscD_ppl_3rd"/>
</dbReference>
<evidence type="ECO:0000259" key="3">
    <source>
        <dbReference type="Pfam" id="PF21934"/>
    </source>
</evidence>
<dbReference type="SUPFAM" id="SSF49879">
    <property type="entry name" value="SMAD/FHA domain"/>
    <property type="match status" value="1"/>
</dbReference>
<dbReference type="GeneID" id="29392119"/>
<dbReference type="Pfam" id="PF21934">
    <property type="entry name" value="Yop-YscD_ppl_3rd"/>
    <property type="match status" value="1"/>
</dbReference>
<dbReference type="RefSeq" id="WP_013232825.1">
    <property type="nucleotide sequence ID" value="NC_014323.1"/>
</dbReference>
<reference evidence="4 5" key="1">
    <citation type="submission" date="2010-04" db="EMBL/GenBank/DDBJ databases">
        <title>The genome of Herbaspirillum seropedicae SmR1, an endophytic, nitrogen-fixing, plant-growth promoting beta-Proteobacteria.</title>
        <authorList>
            <person name="Pedrosa F.O."/>
            <person name="Monteiro R.A."/>
            <person name="Wassem R."/>
            <person name="Cruz L.M."/>
            <person name="Ayub R.A."/>
            <person name="Colauto N.B."/>
            <person name="Fernandez M.A."/>
            <person name="Fungaro M.H.P."/>
            <person name="Grisard E.C."/>
            <person name="Hungria M."/>
            <person name="Madeira H.M.F."/>
            <person name="Nodari R.O."/>
            <person name="Osaku C.A."/>
            <person name="Petzl-Erler M.L."/>
            <person name="Terenzi H."/>
            <person name="Vieira L.G.E."/>
            <person name="Almeida M.I.M."/>
            <person name="Alves L.R."/>
            <person name="Arantes O.M.N."/>
            <person name="Balsanelli E."/>
            <person name="Barcellos F.G."/>
            <person name="Baura V.A."/>
            <person name="Binde D.R."/>
            <person name="Campo R.J."/>
            <person name="Chubatsu L.S."/>
            <person name="Chueire L.M.O."/>
            <person name="Ciferri R.R."/>
            <person name="Correa L.C."/>
            <person name="da Conceicao Silva J.L."/>
            <person name="Dabul A.N.G."/>
            <person name="Dambros B.P."/>
            <person name="Faoro H."/>
            <person name="Favetti A."/>
            <person name="Friedermann G."/>
            <person name="Furlaneto M.C."/>
            <person name="Gasques L.S."/>
            <person name="Gimenes C.C.T."/>
            <person name="Gioppo N.M.R."/>
            <person name="Glienke-Blanco C."/>
            <person name="Godoy L.P."/>
            <person name="Guerra M.P."/>
            <person name="Karp S."/>
            <person name="Kava-Cordeiro V."/>
            <person name="Margarido V.P."/>
            <person name="Mathioni S.M."/>
            <person name="Menck-Soares M.A."/>
            <person name="Murace N.K."/>
            <person name="Nicolas M.F."/>
            <person name="Oliveira C.E.C."/>
            <person name="Pagnan N.A.B."/>
            <person name="Pamphile J.A."/>
            <person name="Patussi E.V."/>
            <person name="Pereira L.F.P."/>
            <person name="Pereira-Ferrari L."/>
            <person name="Pinto F.G.S."/>
            <person name="Precoma C."/>
            <person name="Prioli A.J."/>
            <person name="Prioli S.M.A.P."/>
            <person name="Raittz R.T."/>
            <person name="Ramos H.J.O."/>
            <person name="Ribeiro E.M.S.F."/>
            <person name="Rigo L.U."/>
            <person name="Rocha C.L.M.S.C."/>
            <person name="Rocha S.N."/>
            <person name="Santos K."/>
            <person name="Satori D."/>
            <person name="Silva A.G."/>
            <person name="Simao R.C.G."/>
            <person name="Soares M.A.M."/>
            <person name="Souza E.M."/>
            <person name="Steffens M.B.R."/>
            <person name="Steindel M."/>
            <person name="Tadra-Sfeir M.Z."/>
            <person name="Takahashi E.K."/>
            <person name="Torres R.A."/>
            <person name="Valle J.S."/>
            <person name="Vernal J.I."/>
            <person name="Vilas-Boas L.A."/>
            <person name="Watanabe M.A.E."/>
            <person name="Weiss V.A."/>
            <person name="Yates M.A."/>
            <person name="Souza E.M."/>
        </authorList>
    </citation>
    <scope>NUCLEOTIDE SEQUENCE [LARGE SCALE GENOMIC DNA]</scope>
    <source>
        <strain evidence="4 5">SmR1</strain>
    </source>
</reference>
<dbReference type="eggNOG" id="COG1716">
    <property type="taxonomic scope" value="Bacteria"/>
</dbReference>
<dbReference type="HOGENOM" id="CLU_927072_0_0_4"/>
<keyword evidence="5" id="KW-1185">Reference proteome</keyword>
<dbReference type="AlphaFoldDB" id="D8IZI8"/>
<dbReference type="InterPro" id="IPR032030">
    <property type="entry name" value="YscD_cytoplasmic_dom"/>
</dbReference>
<feature type="region of interest" description="Disordered" evidence="1">
    <location>
        <begin position="97"/>
        <end position="156"/>
    </location>
</feature>
<dbReference type="Pfam" id="PF16697">
    <property type="entry name" value="Yop-YscD_cpl"/>
    <property type="match status" value="1"/>
</dbReference>
<dbReference type="OrthoDB" id="9156149at2"/>
<dbReference type="EMBL" id="CP002039">
    <property type="protein sequence ID" value="ADJ62308.1"/>
    <property type="molecule type" value="Genomic_DNA"/>
</dbReference>
<name>D8IZI8_HERSS</name>
<dbReference type="InterPro" id="IPR008984">
    <property type="entry name" value="SMAD_FHA_dom_sf"/>
</dbReference>